<protein>
    <submittedName>
        <fullName evidence="1">Uncharacterized protein</fullName>
    </submittedName>
</protein>
<evidence type="ECO:0000313" key="2">
    <source>
        <dbReference type="Proteomes" id="UP001472677"/>
    </source>
</evidence>
<proteinExistence type="predicted"/>
<dbReference type="EMBL" id="JBBPBM010000353">
    <property type="protein sequence ID" value="KAK8496702.1"/>
    <property type="molecule type" value="Genomic_DNA"/>
</dbReference>
<keyword evidence="2" id="KW-1185">Reference proteome</keyword>
<organism evidence="1 2">
    <name type="scientific">Hibiscus sabdariffa</name>
    <name type="common">roselle</name>
    <dbReference type="NCBI Taxonomy" id="183260"/>
    <lineage>
        <taxon>Eukaryota</taxon>
        <taxon>Viridiplantae</taxon>
        <taxon>Streptophyta</taxon>
        <taxon>Embryophyta</taxon>
        <taxon>Tracheophyta</taxon>
        <taxon>Spermatophyta</taxon>
        <taxon>Magnoliopsida</taxon>
        <taxon>eudicotyledons</taxon>
        <taxon>Gunneridae</taxon>
        <taxon>Pentapetalae</taxon>
        <taxon>rosids</taxon>
        <taxon>malvids</taxon>
        <taxon>Malvales</taxon>
        <taxon>Malvaceae</taxon>
        <taxon>Malvoideae</taxon>
        <taxon>Hibiscus</taxon>
    </lineage>
</organism>
<sequence>MRLYEATLTKAHVFGHIKNLTFKFVSEERKHRAWGFSHLSCVAARVSGEAGATGNHRHHFWWYHPLLCHLKPLIPPQLPFYCKRTLLPDGIIYFPGFCLCTLHADAKQICIFLPLLKRSSHLSSTSLPYPGCISI</sequence>
<dbReference type="Proteomes" id="UP001472677">
    <property type="component" value="Unassembled WGS sequence"/>
</dbReference>
<gene>
    <name evidence="1" type="ORF">V6N12_037178</name>
</gene>
<comment type="caution">
    <text evidence="1">The sequence shown here is derived from an EMBL/GenBank/DDBJ whole genome shotgun (WGS) entry which is preliminary data.</text>
</comment>
<reference evidence="1 2" key="1">
    <citation type="journal article" date="2024" name="G3 (Bethesda)">
        <title>Genome assembly of Hibiscus sabdariffa L. provides insights into metabolisms of medicinal natural products.</title>
        <authorList>
            <person name="Kim T."/>
        </authorList>
    </citation>
    <scope>NUCLEOTIDE SEQUENCE [LARGE SCALE GENOMIC DNA]</scope>
    <source>
        <strain evidence="1">TK-2024</strain>
        <tissue evidence="1">Old leaves</tissue>
    </source>
</reference>
<name>A0ABR2ASF6_9ROSI</name>
<accession>A0ABR2ASF6</accession>
<evidence type="ECO:0000313" key="1">
    <source>
        <dbReference type="EMBL" id="KAK8496702.1"/>
    </source>
</evidence>